<name>A0A7J7K633_BUGNE</name>
<evidence type="ECO:0000259" key="1">
    <source>
        <dbReference type="Pfam" id="PF00024"/>
    </source>
</evidence>
<evidence type="ECO:0000313" key="3">
    <source>
        <dbReference type="Proteomes" id="UP000593567"/>
    </source>
</evidence>
<protein>
    <recommendedName>
        <fullName evidence="1">Apple domain-containing protein</fullName>
    </recommendedName>
</protein>
<dbReference type="Proteomes" id="UP000593567">
    <property type="component" value="Unassembled WGS sequence"/>
</dbReference>
<dbReference type="InterPro" id="IPR003609">
    <property type="entry name" value="Pan_app"/>
</dbReference>
<reference evidence="2" key="1">
    <citation type="submission" date="2020-06" db="EMBL/GenBank/DDBJ databases">
        <title>Draft genome of Bugula neritina, a colonial animal packing powerful symbionts and potential medicines.</title>
        <authorList>
            <person name="Rayko M."/>
        </authorList>
    </citation>
    <scope>NUCLEOTIDE SEQUENCE [LARGE SCALE GENOMIC DNA]</scope>
    <source>
        <strain evidence="2">Kwan_BN1</strain>
    </source>
</reference>
<accession>A0A7J7K633</accession>
<proteinExistence type="predicted"/>
<organism evidence="2 3">
    <name type="scientific">Bugula neritina</name>
    <name type="common">Brown bryozoan</name>
    <name type="synonym">Sertularia neritina</name>
    <dbReference type="NCBI Taxonomy" id="10212"/>
    <lineage>
        <taxon>Eukaryota</taxon>
        <taxon>Metazoa</taxon>
        <taxon>Spiralia</taxon>
        <taxon>Lophotrochozoa</taxon>
        <taxon>Bryozoa</taxon>
        <taxon>Gymnolaemata</taxon>
        <taxon>Cheilostomatida</taxon>
        <taxon>Flustrina</taxon>
        <taxon>Buguloidea</taxon>
        <taxon>Bugulidae</taxon>
        <taxon>Bugula</taxon>
    </lineage>
</organism>
<keyword evidence="3" id="KW-1185">Reference proteome</keyword>
<gene>
    <name evidence="2" type="ORF">EB796_008311</name>
</gene>
<feature type="domain" description="Apple" evidence="1">
    <location>
        <begin position="6"/>
        <end position="64"/>
    </location>
</feature>
<evidence type="ECO:0000313" key="2">
    <source>
        <dbReference type="EMBL" id="KAF6033381.1"/>
    </source>
</evidence>
<comment type="caution">
    <text evidence="2">The sequence shown here is derived from an EMBL/GenBank/DDBJ whole genome shotgun (WGS) entry which is preliminary data.</text>
</comment>
<dbReference type="Pfam" id="PF00024">
    <property type="entry name" value="PAN_1"/>
    <property type="match status" value="1"/>
</dbReference>
<sequence>MIKQPNGSCVAQADQTVEQVYSLRKCVKKCLRSNIDCQGVTYDDNRARCILSRKTSLKPCDSDTSPVTYTTSNDLESYFVDTTASTVASTTTITDSTETTRKSTEILANSLTTTHSIAQHLNDIFNYFG</sequence>
<dbReference type="Gene3D" id="3.50.4.10">
    <property type="entry name" value="Hepatocyte Growth Factor"/>
    <property type="match status" value="1"/>
</dbReference>
<dbReference type="SUPFAM" id="SSF57414">
    <property type="entry name" value="Hairpin loop containing domain-like"/>
    <property type="match status" value="1"/>
</dbReference>
<dbReference type="AlphaFoldDB" id="A0A7J7K633"/>
<dbReference type="EMBL" id="VXIV02001359">
    <property type="protein sequence ID" value="KAF6033381.1"/>
    <property type="molecule type" value="Genomic_DNA"/>
</dbReference>